<dbReference type="Proteomes" id="UP000262379">
    <property type="component" value="Unassembled WGS sequence"/>
</dbReference>
<dbReference type="PANTHER" id="PTHR48080">
    <property type="entry name" value="D-GALACTONATE DEHYDRATASE-RELATED"/>
    <property type="match status" value="1"/>
</dbReference>
<dbReference type="RefSeq" id="WP_116623962.1">
    <property type="nucleotide sequence ID" value="NZ_QURN01000007.1"/>
</dbReference>
<dbReference type="InterPro" id="IPR034593">
    <property type="entry name" value="DgoD-like"/>
</dbReference>
<evidence type="ECO:0000313" key="3">
    <source>
        <dbReference type="EMBL" id="RFC67528.1"/>
    </source>
</evidence>
<feature type="domain" description="Mandelate racemase/muconate lactonizing enzyme C-terminal" evidence="2">
    <location>
        <begin position="152"/>
        <end position="261"/>
    </location>
</feature>
<dbReference type="EMBL" id="QURN01000007">
    <property type="protein sequence ID" value="RFC67528.1"/>
    <property type="molecule type" value="Genomic_DNA"/>
</dbReference>
<dbReference type="PANTHER" id="PTHR48080:SF2">
    <property type="entry name" value="D-GALACTONATE DEHYDRATASE"/>
    <property type="match status" value="1"/>
</dbReference>
<dbReference type="InterPro" id="IPR029017">
    <property type="entry name" value="Enolase-like_N"/>
</dbReference>
<dbReference type="InterPro" id="IPR036849">
    <property type="entry name" value="Enolase-like_C_sf"/>
</dbReference>
<keyword evidence="4" id="KW-1185">Reference proteome</keyword>
<dbReference type="SMART" id="SM00922">
    <property type="entry name" value="MR_MLE"/>
    <property type="match status" value="1"/>
</dbReference>
<comment type="caution">
    <text evidence="3">The sequence shown here is derived from an EMBL/GenBank/DDBJ whole genome shotgun (WGS) entry which is preliminary data.</text>
</comment>
<dbReference type="CDD" id="cd03316">
    <property type="entry name" value="MR_like"/>
    <property type="match status" value="1"/>
</dbReference>
<dbReference type="SUPFAM" id="SSF54826">
    <property type="entry name" value="Enolase N-terminal domain-like"/>
    <property type="match status" value="1"/>
</dbReference>
<dbReference type="InterPro" id="IPR029065">
    <property type="entry name" value="Enolase_C-like"/>
</dbReference>
<name>A0A371XE85_9HYPH</name>
<evidence type="ECO:0000256" key="1">
    <source>
        <dbReference type="ARBA" id="ARBA00023239"/>
    </source>
</evidence>
<dbReference type="Pfam" id="PF13378">
    <property type="entry name" value="MR_MLE_C"/>
    <property type="match status" value="1"/>
</dbReference>
<accession>A0A371XE85</accession>
<protein>
    <submittedName>
        <fullName evidence="3">Mandelate racemase/muconate lactonizing enzyme family protein</fullName>
    </submittedName>
</protein>
<dbReference type="Pfam" id="PF02746">
    <property type="entry name" value="MR_MLE_N"/>
    <property type="match status" value="1"/>
</dbReference>
<evidence type="ECO:0000313" key="4">
    <source>
        <dbReference type="Proteomes" id="UP000262379"/>
    </source>
</evidence>
<proteinExistence type="predicted"/>
<sequence>MKITDIKTWVVGNDDAGIGGRYFIFVKLTTDSNVVGYGEAYTATFGPHITARMIEDCAARYLIGHDPHDIEVFFRRAYASGFSQRPDVSMMGCVSALEMACWDIIGKEANKPVHKLLGGAVHEKLRTYTYLYPHAGSVVPSEAGDVNVYNDPALAAECAALYVEQGFNAVKLDPAGPWSAWDGRQPRLIDIDLSARMLKAIREAVGTRADILFGTHGQFTASGALRMAAAIEPYDPLWFEEPVPPDMPEVMAQVARGTKIPIATGERLTTKWEFARVIEQRAATILQPDLGRSGGILETKKIAAMAEAYHIQIAPHCYCGPIVGAANIQLALTLPNFLILESIKTWDGFHARLLKKKIEWQDGYVIPSTEPGLGVELDEAFCDANPYDGKPLHLEPHPTPIFP</sequence>
<organism evidence="3 4">
    <name type="scientific">Mesorhizobium denitrificans</name>
    <dbReference type="NCBI Taxonomy" id="2294114"/>
    <lineage>
        <taxon>Bacteria</taxon>
        <taxon>Pseudomonadati</taxon>
        <taxon>Pseudomonadota</taxon>
        <taxon>Alphaproteobacteria</taxon>
        <taxon>Hyphomicrobiales</taxon>
        <taxon>Phyllobacteriaceae</taxon>
        <taxon>Mesorhizobium</taxon>
    </lineage>
</organism>
<dbReference type="Gene3D" id="3.20.20.120">
    <property type="entry name" value="Enolase-like C-terminal domain"/>
    <property type="match status" value="1"/>
</dbReference>
<evidence type="ECO:0000259" key="2">
    <source>
        <dbReference type="SMART" id="SM00922"/>
    </source>
</evidence>
<dbReference type="InterPro" id="IPR013342">
    <property type="entry name" value="Mandelate_racemase_C"/>
</dbReference>
<dbReference type="GO" id="GO:0016829">
    <property type="term" value="F:lyase activity"/>
    <property type="evidence" value="ECO:0007669"/>
    <property type="project" value="UniProtKB-KW"/>
</dbReference>
<reference evidence="4" key="1">
    <citation type="submission" date="2018-08" db="EMBL/GenBank/DDBJ databases">
        <authorList>
            <person name="Im W.T."/>
        </authorList>
    </citation>
    <scope>NUCLEOTIDE SEQUENCE [LARGE SCALE GENOMIC DNA]</scope>
    <source>
        <strain evidence="4">LA-28</strain>
    </source>
</reference>
<keyword evidence="1" id="KW-0456">Lyase</keyword>
<dbReference type="InterPro" id="IPR013341">
    <property type="entry name" value="Mandelate_racemase_N_dom"/>
</dbReference>
<dbReference type="Gene3D" id="3.30.390.10">
    <property type="entry name" value="Enolase-like, N-terminal domain"/>
    <property type="match status" value="1"/>
</dbReference>
<dbReference type="AlphaFoldDB" id="A0A371XE85"/>
<dbReference type="SUPFAM" id="SSF51604">
    <property type="entry name" value="Enolase C-terminal domain-like"/>
    <property type="match status" value="1"/>
</dbReference>
<gene>
    <name evidence="3" type="ORF">DY251_11055</name>
</gene>